<dbReference type="eggNOG" id="KOG2876">
    <property type="taxonomic scope" value="Eukaryota"/>
</dbReference>
<name>A0A0L0DF39_THETB</name>
<evidence type="ECO:0000256" key="3">
    <source>
        <dbReference type="SAM" id="MobiDB-lite"/>
    </source>
</evidence>
<dbReference type="RefSeq" id="XP_013757411.1">
    <property type="nucleotide sequence ID" value="XM_013901957.1"/>
</dbReference>
<dbReference type="Pfam" id="PF01967">
    <property type="entry name" value="MoaC"/>
    <property type="match status" value="1"/>
</dbReference>
<dbReference type="UniPathway" id="UPA00344"/>
<dbReference type="OrthoDB" id="429626at2759"/>
<evidence type="ECO:0000256" key="1">
    <source>
        <dbReference type="ARBA" id="ARBA00005046"/>
    </source>
</evidence>
<evidence type="ECO:0000313" key="6">
    <source>
        <dbReference type="Proteomes" id="UP000054408"/>
    </source>
</evidence>
<feature type="domain" description="Molybdopterin cofactor biosynthesis C (MoaC)" evidence="4">
    <location>
        <begin position="75"/>
        <end position="178"/>
    </location>
</feature>
<dbReference type="Gene3D" id="3.30.70.640">
    <property type="entry name" value="Molybdopterin cofactor biosynthesis C (MoaC) domain"/>
    <property type="match status" value="1"/>
</dbReference>
<accession>A0A0L0DF39</accession>
<keyword evidence="2" id="KW-0501">Molybdenum cofactor biosynthesis</keyword>
<organism evidence="5 6">
    <name type="scientific">Thecamonas trahens ATCC 50062</name>
    <dbReference type="NCBI Taxonomy" id="461836"/>
    <lineage>
        <taxon>Eukaryota</taxon>
        <taxon>Apusozoa</taxon>
        <taxon>Apusomonadida</taxon>
        <taxon>Apusomonadidae</taxon>
        <taxon>Thecamonas</taxon>
    </lineage>
</organism>
<evidence type="ECO:0000313" key="5">
    <source>
        <dbReference type="EMBL" id="KNC49933.1"/>
    </source>
</evidence>
<evidence type="ECO:0000259" key="4">
    <source>
        <dbReference type="Pfam" id="PF01967"/>
    </source>
</evidence>
<feature type="region of interest" description="Disordered" evidence="3">
    <location>
        <begin position="52"/>
        <end position="75"/>
    </location>
</feature>
<keyword evidence="6" id="KW-1185">Reference proteome</keyword>
<gene>
    <name evidence="5" type="ORF">AMSG_06239</name>
</gene>
<dbReference type="EMBL" id="GL349458">
    <property type="protein sequence ID" value="KNC49933.1"/>
    <property type="molecule type" value="Genomic_DNA"/>
</dbReference>
<dbReference type="GO" id="GO:0006777">
    <property type="term" value="P:Mo-molybdopterin cofactor biosynthetic process"/>
    <property type="evidence" value="ECO:0007669"/>
    <property type="project" value="UniProtKB-KW"/>
</dbReference>
<dbReference type="Proteomes" id="UP000054408">
    <property type="component" value="Unassembled WGS sequence"/>
</dbReference>
<evidence type="ECO:0000256" key="2">
    <source>
        <dbReference type="ARBA" id="ARBA00023150"/>
    </source>
</evidence>
<dbReference type="SUPFAM" id="SSF55040">
    <property type="entry name" value="Molybdenum cofactor biosynthesis protein C, MoaC"/>
    <property type="match status" value="1"/>
</dbReference>
<dbReference type="AlphaFoldDB" id="A0A0L0DF39"/>
<sequence>MAILAQTSGKKSTARSASAHSIVFLPAHLTRTLVEMEPDAVLSHSVLDPKRNPLLANTPHHNLDQPAADNDHATGPLSKGPVFATAVIAGTMAVKRTSDLIPMCHPLPITGVELDIGIDVPASALRIVCTVRVDGKTGVEMEALTGASAAALTVYDMTKALSHDIVIADTRLLAKDGGKSGAYRAPACI</sequence>
<proteinExistence type="predicted"/>
<comment type="pathway">
    <text evidence="1">Cofactor biosynthesis; molybdopterin biosynthesis.</text>
</comment>
<dbReference type="InterPro" id="IPR036522">
    <property type="entry name" value="MoaC_sf"/>
</dbReference>
<protein>
    <submittedName>
        <fullName evidence="5">Molybdenum cofactor biosynthesis protein C</fullName>
    </submittedName>
</protein>
<reference evidence="5 6" key="1">
    <citation type="submission" date="2010-05" db="EMBL/GenBank/DDBJ databases">
        <title>The Genome Sequence of Thecamonas trahens ATCC 50062.</title>
        <authorList>
            <consortium name="The Broad Institute Genome Sequencing Platform"/>
            <person name="Russ C."/>
            <person name="Cuomo C."/>
            <person name="Shea T."/>
            <person name="Young S.K."/>
            <person name="Zeng Q."/>
            <person name="Koehrsen M."/>
            <person name="Haas B."/>
            <person name="Borodovsky M."/>
            <person name="Guigo R."/>
            <person name="Alvarado L."/>
            <person name="Berlin A."/>
            <person name="Bochicchio J."/>
            <person name="Borenstein D."/>
            <person name="Chapman S."/>
            <person name="Chen Z."/>
            <person name="Freedman E."/>
            <person name="Gellesch M."/>
            <person name="Goldberg J."/>
            <person name="Griggs A."/>
            <person name="Gujja S."/>
            <person name="Heilman E."/>
            <person name="Heiman D."/>
            <person name="Hepburn T."/>
            <person name="Howarth C."/>
            <person name="Jen D."/>
            <person name="Larson L."/>
            <person name="Mehta T."/>
            <person name="Park D."/>
            <person name="Pearson M."/>
            <person name="Roberts A."/>
            <person name="Saif S."/>
            <person name="Shenoy N."/>
            <person name="Sisk P."/>
            <person name="Stolte C."/>
            <person name="Sykes S."/>
            <person name="Thomson T."/>
            <person name="Walk T."/>
            <person name="White J."/>
            <person name="Yandava C."/>
            <person name="Burger G."/>
            <person name="Gray M.W."/>
            <person name="Holland P.W.H."/>
            <person name="King N."/>
            <person name="Lang F.B.F."/>
            <person name="Roger A.J."/>
            <person name="Ruiz-Trillo I."/>
            <person name="Lander E."/>
            <person name="Nusbaum C."/>
        </authorList>
    </citation>
    <scope>NUCLEOTIDE SEQUENCE [LARGE SCALE GENOMIC DNA]</scope>
    <source>
        <strain evidence="5 6">ATCC 50062</strain>
    </source>
</reference>
<dbReference type="STRING" id="461836.A0A0L0DF39"/>
<dbReference type="GeneID" id="25565452"/>
<dbReference type="InterPro" id="IPR002820">
    <property type="entry name" value="Mopterin_CF_biosynth-C_dom"/>
</dbReference>